<dbReference type="EMBL" id="MU839843">
    <property type="protein sequence ID" value="KAK1751005.1"/>
    <property type="molecule type" value="Genomic_DNA"/>
</dbReference>
<feature type="domain" description="CorA-like transporter" evidence="2">
    <location>
        <begin position="23"/>
        <end position="320"/>
    </location>
</feature>
<dbReference type="AlphaFoldDB" id="A0AAJ0F7B1"/>
<evidence type="ECO:0000313" key="4">
    <source>
        <dbReference type="Proteomes" id="UP001239445"/>
    </source>
</evidence>
<organism evidence="3 4">
    <name type="scientific">Echria macrotheca</name>
    <dbReference type="NCBI Taxonomy" id="438768"/>
    <lineage>
        <taxon>Eukaryota</taxon>
        <taxon>Fungi</taxon>
        <taxon>Dikarya</taxon>
        <taxon>Ascomycota</taxon>
        <taxon>Pezizomycotina</taxon>
        <taxon>Sordariomycetes</taxon>
        <taxon>Sordariomycetidae</taxon>
        <taxon>Sordariales</taxon>
        <taxon>Schizotheciaceae</taxon>
        <taxon>Echria</taxon>
    </lineage>
</organism>
<name>A0AAJ0F7B1_9PEZI</name>
<gene>
    <name evidence="3" type="ORF">QBC47DRAFT_351783</name>
</gene>
<evidence type="ECO:0000259" key="2">
    <source>
        <dbReference type="Pfam" id="PF26616"/>
    </source>
</evidence>
<evidence type="ECO:0000313" key="3">
    <source>
        <dbReference type="EMBL" id="KAK1751005.1"/>
    </source>
</evidence>
<reference evidence="3" key="1">
    <citation type="submission" date="2023-06" db="EMBL/GenBank/DDBJ databases">
        <title>Genome-scale phylogeny and comparative genomics of the fungal order Sordariales.</title>
        <authorList>
            <consortium name="Lawrence Berkeley National Laboratory"/>
            <person name="Hensen N."/>
            <person name="Bonometti L."/>
            <person name="Westerberg I."/>
            <person name="Brannstrom I.O."/>
            <person name="Guillou S."/>
            <person name="Cros-Aarteil S."/>
            <person name="Calhoun S."/>
            <person name="Haridas S."/>
            <person name="Kuo A."/>
            <person name="Mondo S."/>
            <person name="Pangilinan J."/>
            <person name="Riley R."/>
            <person name="Labutti K."/>
            <person name="Andreopoulos B."/>
            <person name="Lipzen A."/>
            <person name="Chen C."/>
            <person name="Yanf M."/>
            <person name="Daum C."/>
            <person name="Ng V."/>
            <person name="Clum A."/>
            <person name="Steindorff A."/>
            <person name="Ohm R."/>
            <person name="Martin F."/>
            <person name="Silar P."/>
            <person name="Natvig D."/>
            <person name="Lalanne C."/>
            <person name="Gautier V."/>
            <person name="Ament-Velasquez S.L."/>
            <person name="Kruys A."/>
            <person name="Hutchinson M.I."/>
            <person name="Powell A.J."/>
            <person name="Barry K."/>
            <person name="Miller A.N."/>
            <person name="Grigoriev I.V."/>
            <person name="Debuchy R."/>
            <person name="Gladieux P."/>
            <person name="Thoren M.H."/>
            <person name="Johannesson H."/>
        </authorList>
    </citation>
    <scope>NUCLEOTIDE SEQUENCE</scope>
    <source>
        <strain evidence="3">PSN4</strain>
    </source>
</reference>
<dbReference type="Pfam" id="PF01544">
    <property type="entry name" value="CorA"/>
    <property type="match status" value="1"/>
</dbReference>
<feature type="transmembrane region" description="Helical" evidence="1">
    <location>
        <begin position="454"/>
        <end position="476"/>
    </location>
</feature>
<sequence length="550" mass="63744">MSSRNANSPPSMSSITIPRPFLKSCQQYDVYPVKLVERLGTKYGVPLLQLYQERFKERQRDLNLFVDESRFFVPYWDVSESGAVDQRNLKSEQEFGDWLGDDFRLDPADTGKGPALVRSVKRDPRCRFVFLPTASSVDPLEITPAALKRLLAYFQVFPSVLDFLYTFGPKNGGERESTHFSGFRTEKTFRNIQPALEIPALGRSGKRYQLCCTLKSVALKSVDEKAMINKTWRVRSAVIYHQFDIEKGTQLWILGDPLLGIHKLVQEHIHEQKNHSARFGTFEQAFNSSLQMMLHYAQWATEEWRWHIQSYEEIVDKITQYYVLIPDDVTWERDGLLYIQEREQYLTDSITCVESNIAVMKRLGTFYTDLVEDPSWPKSEVLAAKTNVKEFVAQLDEYMYDLEMQLKRANQALRLAKDRKDILIQHLNAQNAAKQESYTQIMWQQQHKTVLDAVAMKVVTVVTLFFLPMTFVSTFFSTDVVKYQSDPGSASPTASLSGLDGNFSISALRMFFVISVPLMIITFLFAYALYWRESRRIIATEREYRRKLHV</sequence>
<dbReference type="Gene3D" id="1.20.58.340">
    <property type="entry name" value="Magnesium transport protein CorA, transmembrane region"/>
    <property type="match status" value="1"/>
</dbReference>
<feature type="transmembrane region" description="Helical" evidence="1">
    <location>
        <begin position="507"/>
        <end position="530"/>
    </location>
</feature>
<evidence type="ECO:0000256" key="1">
    <source>
        <dbReference type="SAM" id="Phobius"/>
    </source>
</evidence>
<dbReference type="Proteomes" id="UP001239445">
    <property type="component" value="Unassembled WGS sequence"/>
</dbReference>
<dbReference type="InterPro" id="IPR002523">
    <property type="entry name" value="MgTranspt_CorA/ZnTranspt_ZntB"/>
</dbReference>
<dbReference type="GO" id="GO:0016020">
    <property type="term" value="C:membrane"/>
    <property type="evidence" value="ECO:0007669"/>
    <property type="project" value="InterPro"/>
</dbReference>
<dbReference type="Pfam" id="PF26616">
    <property type="entry name" value="CorA-like"/>
    <property type="match status" value="1"/>
</dbReference>
<dbReference type="InterPro" id="IPR058257">
    <property type="entry name" value="CorA-like_dom"/>
</dbReference>
<keyword evidence="4" id="KW-1185">Reference proteome</keyword>
<comment type="caution">
    <text evidence="3">The sequence shown here is derived from an EMBL/GenBank/DDBJ whole genome shotgun (WGS) entry which is preliminary data.</text>
</comment>
<keyword evidence="1" id="KW-0472">Membrane</keyword>
<keyword evidence="1" id="KW-0812">Transmembrane</keyword>
<proteinExistence type="predicted"/>
<keyword evidence="1" id="KW-1133">Transmembrane helix</keyword>
<protein>
    <recommendedName>
        <fullName evidence="2">CorA-like transporter domain-containing protein</fullName>
    </recommendedName>
</protein>
<dbReference type="GO" id="GO:0046873">
    <property type="term" value="F:metal ion transmembrane transporter activity"/>
    <property type="evidence" value="ECO:0007669"/>
    <property type="project" value="InterPro"/>
</dbReference>
<accession>A0AAJ0F7B1</accession>